<dbReference type="Proteomes" id="UP000199169">
    <property type="component" value="Unassembled WGS sequence"/>
</dbReference>
<dbReference type="GO" id="GO:0016020">
    <property type="term" value="C:membrane"/>
    <property type="evidence" value="ECO:0007669"/>
    <property type="project" value="UniProtKB-SubCell"/>
</dbReference>
<dbReference type="PANTHER" id="PTHR42829:SF2">
    <property type="entry name" value="NADH-UBIQUINONE OXIDOREDUCTASE CHAIN 5"/>
    <property type="match status" value="1"/>
</dbReference>
<feature type="domain" description="NADH-Ubiquinone oxidoreductase (complex I) chain 5 N-terminal" evidence="8">
    <location>
        <begin position="92"/>
        <end position="142"/>
    </location>
</feature>
<name>A0A1A8XTN8_9PROT</name>
<evidence type="ECO:0000256" key="4">
    <source>
        <dbReference type="ARBA" id="ARBA00023136"/>
    </source>
</evidence>
<sequence>MTVLNAMNALDALPAALAALPYLVWLVPLLPLFAAAAIAVRMLLQRRMGDAQEPLTAGLASAAALAVLLMLLVIDAAALGGFAPDDLVFGEWLRIGEVPARLSFVLDAYSLPTATLIALIAWIALRFSATYLHRESGFQRFFLGMCLFLAGMLLIVLAGNAVLTFVGWELAGFSSWLLIAYAWERPLATGNALFVFLTNRVGDAGFMLAIGLAVWSAGTVDWAGLAGDRTMAPVSARLLTLGFVLAALVKSAQLPFTPWIARALEGPTPSSAVFYGSLMVHAGVYLLCRLQGLLVQVPDVMALLIVVGLATAAYGGICALVQSDVKSALIFSTVTQVGLMFFLCGIGVFWLAACYSGVHAAWRAYQFLLAPAYLELVRRPARPLPRWLAHRRWLYTAALQRFWIEPLASSLLTRPTLALGRDVRVFDERFLDPLIGAPRDDDYSTLGAPRDEDYTKLGAPSDDEGQAVGKAAADELIRGHGLAGRALFSFADRLQRLENRLLLSGGGALTQALQRLGHYADTIEGLLEQPRYLMLMVMATFVVIL</sequence>
<dbReference type="PRINTS" id="PR01434">
    <property type="entry name" value="NADHDHGNASE5"/>
</dbReference>
<feature type="transmembrane region" description="Helical" evidence="6">
    <location>
        <begin position="204"/>
        <end position="226"/>
    </location>
</feature>
<keyword evidence="3 6" id="KW-1133">Transmembrane helix</keyword>
<dbReference type="EC" id="1.6.5.11" evidence="9"/>
<dbReference type="RefSeq" id="WP_245754592.1">
    <property type="nucleotide sequence ID" value="NZ_FLQX01000131.1"/>
</dbReference>
<dbReference type="Pfam" id="PF00361">
    <property type="entry name" value="Proton_antipo_M"/>
    <property type="match status" value="1"/>
</dbReference>
<keyword evidence="2 5" id="KW-0812">Transmembrane</keyword>
<dbReference type="STRING" id="1860102.ACCAA_530003"/>
<evidence type="ECO:0000259" key="7">
    <source>
        <dbReference type="Pfam" id="PF00361"/>
    </source>
</evidence>
<dbReference type="PANTHER" id="PTHR42829">
    <property type="entry name" value="NADH-UBIQUINONE OXIDOREDUCTASE CHAIN 5"/>
    <property type="match status" value="1"/>
</dbReference>
<feature type="domain" description="NADH:quinone oxidoreductase/Mrp antiporter transmembrane" evidence="7">
    <location>
        <begin position="158"/>
        <end position="370"/>
    </location>
</feature>
<dbReference type="Pfam" id="PF00662">
    <property type="entry name" value="Proton_antipo_N"/>
    <property type="match status" value="1"/>
</dbReference>
<reference evidence="10" key="1">
    <citation type="submission" date="2016-06" db="EMBL/GenBank/DDBJ databases">
        <authorList>
            <person name="McIlroy S.J."/>
            <person name="Karst S.M."/>
            <person name="Albertsen M."/>
        </authorList>
    </citation>
    <scope>NUCLEOTIDE SEQUENCE [LARGE SCALE GENOMIC DNA]</scope>
</reference>
<evidence type="ECO:0000313" key="10">
    <source>
        <dbReference type="Proteomes" id="UP000199169"/>
    </source>
</evidence>
<dbReference type="GO" id="GO:0042773">
    <property type="term" value="P:ATP synthesis coupled electron transport"/>
    <property type="evidence" value="ECO:0007669"/>
    <property type="project" value="InterPro"/>
</dbReference>
<dbReference type="GO" id="GO:0015990">
    <property type="term" value="P:electron transport coupled proton transport"/>
    <property type="evidence" value="ECO:0007669"/>
    <property type="project" value="TreeGrafter"/>
</dbReference>
<keyword evidence="9" id="KW-0560">Oxidoreductase</keyword>
<gene>
    <name evidence="9" type="ORF">ACCAA_530003</name>
</gene>
<evidence type="ECO:0000256" key="3">
    <source>
        <dbReference type="ARBA" id="ARBA00022989"/>
    </source>
</evidence>
<protein>
    <submittedName>
        <fullName evidence="9">NADH dehydrogenase (Quinone)</fullName>
        <ecNumber evidence="9">1.6.5.11</ecNumber>
    </submittedName>
</protein>
<keyword evidence="4 6" id="KW-0472">Membrane</keyword>
<feature type="transmembrane region" description="Helical" evidence="6">
    <location>
        <begin position="272"/>
        <end position="288"/>
    </location>
</feature>
<proteinExistence type="predicted"/>
<dbReference type="GO" id="GO:0012505">
    <property type="term" value="C:endomembrane system"/>
    <property type="evidence" value="ECO:0007669"/>
    <property type="project" value="UniProtKB-SubCell"/>
</dbReference>
<feature type="transmembrane region" description="Helical" evidence="6">
    <location>
        <begin position="238"/>
        <end position="260"/>
    </location>
</feature>
<dbReference type="InterPro" id="IPR001750">
    <property type="entry name" value="ND/Mrp_TM"/>
</dbReference>
<evidence type="ECO:0000259" key="8">
    <source>
        <dbReference type="Pfam" id="PF00662"/>
    </source>
</evidence>
<feature type="transmembrane region" description="Helical" evidence="6">
    <location>
        <begin position="109"/>
        <end position="129"/>
    </location>
</feature>
<feature type="transmembrane region" description="Helical" evidence="6">
    <location>
        <begin position="300"/>
        <end position="322"/>
    </location>
</feature>
<feature type="transmembrane region" description="Helical" evidence="6">
    <location>
        <begin position="56"/>
        <end position="83"/>
    </location>
</feature>
<dbReference type="GO" id="GO:0008137">
    <property type="term" value="F:NADH dehydrogenase (ubiquinone) activity"/>
    <property type="evidence" value="ECO:0007669"/>
    <property type="project" value="InterPro"/>
</dbReference>
<accession>A0A1A8XTN8</accession>
<dbReference type="GO" id="GO:0003954">
    <property type="term" value="F:NADH dehydrogenase activity"/>
    <property type="evidence" value="ECO:0007669"/>
    <property type="project" value="TreeGrafter"/>
</dbReference>
<evidence type="ECO:0000256" key="6">
    <source>
        <dbReference type="SAM" id="Phobius"/>
    </source>
</evidence>
<keyword evidence="10" id="KW-1185">Reference proteome</keyword>
<feature type="transmembrane region" description="Helical" evidence="6">
    <location>
        <begin position="141"/>
        <end position="168"/>
    </location>
</feature>
<feature type="transmembrane region" description="Helical" evidence="6">
    <location>
        <begin position="328"/>
        <end position="353"/>
    </location>
</feature>
<comment type="subcellular location">
    <subcellularLocation>
        <location evidence="1">Endomembrane system</location>
        <topology evidence="1">Multi-pass membrane protein</topology>
    </subcellularLocation>
    <subcellularLocation>
        <location evidence="5">Membrane</location>
        <topology evidence="5">Multi-pass membrane protein</topology>
    </subcellularLocation>
</comment>
<organism evidence="9 10">
    <name type="scientific">Candidatus Accumulibacter aalborgensis</name>
    <dbReference type="NCBI Taxonomy" id="1860102"/>
    <lineage>
        <taxon>Bacteria</taxon>
        <taxon>Pseudomonadati</taxon>
        <taxon>Pseudomonadota</taxon>
        <taxon>Betaproteobacteria</taxon>
        <taxon>Candidatus Accumulibacter</taxon>
    </lineage>
</organism>
<dbReference type="InterPro" id="IPR003945">
    <property type="entry name" value="NU5C-like"/>
</dbReference>
<feature type="transmembrane region" description="Helical" evidence="6">
    <location>
        <begin position="20"/>
        <end position="44"/>
    </location>
</feature>
<dbReference type="InterPro" id="IPR001516">
    <property type="entry name" value="Proton_antipo_N"/>
</dbReference>
<dbReference type="AlphaFoldDB" id="A0A1A8XTN8"/>
<evidence type="ECO:0000256" key="1">
    <source>
        <dbReference type="ARBA" id="ARBA00004127"/>
    </source>
</evidence>
<evidence type="ECO:0000313" key="9">
    <source>
        <dbReference type="EMBL" id="SBT08106.1"/>
    </source>
</evidence>
<evidence type="ECO:0000256" key="5">
    <source>
        <dbReference type="RuleBase" id="RU000320"/>
    </source>
</evidence>
<dbReference type="EMBL" id="FLQX01000131">
    <property type="protein sequence ID" value="SBT08106.1"/>
    <property type="molecule type" value="Genomic_DNA"/>
</dbReference>
<evidence type="ECO:0000256" key="2">
    <source>
        <dbReference type="ARBA" id="ARBA00022692"/>
    </source>
</evidence>